<gene>
    <name evidence="2" type="ORF">LX69_02103</name>
</gene>
<feature type="transmembrane region" description="Helical" evidence="1">
    <location>
        <begin position="96"/>
        <end position="116"/>
    </location>
</feature>
<organism evidence="2 3">
    <name type="scientific">Breznakibacter xylanolyticus</name>
    <dbReference type="NCBI Taxonomy" id="990"/>
    <lineage>
        <taxon>Bacteria</taxon>
        <taxon>Pseudomonadati</taxon>
        <taxon>Bacteroidota</taxon>
        <taxon>Bacteroidia</taxon>
        <taxon>Marinilabiliales</taxon>
        <taxon>Marinilabiliaceae</taxon>
        <taxon>Breznakibacter</taxon>
    </lineage>
</organism>
<feature type="transmembrane region" description="Helical" evidence="1">
    <location>
        <begin position="806"/>
        <end position="824"/>
    </location>
</feature>
<dbReference type="EMBL" id="QKZK01000015">
    <property type="protein sequence ID" value="PZX15909.1"/>
    <property type="molecule type" value="Genomic_DNA"/>
</dbReference>
<keyword evidence="1" id="KW-1133">Transmembrane helix</keyword>
<keyword evidence="1" id="KW-0472">Membrane</keyword>
<accession>A0A2W7Q274</accession>
<evidence type="ECO:0000313" key="2">
    <source>
        <dbReference type="EMBL" id="PZX15909.1"/>
    </source>
</evidence>
<feature type="transmembrane region" description="Helical" evidence="1">
    <location>
        <begin position="172"/>
        <end position="188"/>
    </location>
</feature>
<dbReference type="PANTHER" id="PTHR38454:SF1">
    <property type="entry name" value="INTEGRAL MEMBRANE PROTEIN"/>
    <property type="match status" value="1"/>
</dbReference>
<feature type="transmembrane region" description="Helical" evidence="1">
    <location>
        <begin position="434"/>
        <end position="452"/>
    </location>
</feature>
<dbReference type="RefSeq" id="WP_111445949.1">
    <property type="nucleotide sequence ID" value="NZ_QKZK01000015.1"/>
</dbReference>
<feature type="transmembrane region" description="Helical" evidence="1">
    <location>
        <begin position="336"/>
        <end position="355"/>
    </location>
</feature>
<dbReference type="OrthoDB" id="9772884at2"/>
<feature type="transmembrane region" description="Helical" evidence="1">
    <location>
        <begin position="12"/>
        <end position="30"/>
    </location>
</feature>
<dbReference type="Proteomes" id="UP000249239">
    <property type="component" value="Unassembled WGS sequence"/>
</dbReference>
<keyword evidence="3" id="KW-1185">Reference proteome</keyword>
<dbReference type="AlphaFoldDB" id="A0A2W7Q274"/>
<protein>
    <submittedName>
        <fullName evidence="2">Membrane protein YfhO</fullName>
    </submittedName>
</protein>
<dbReference type="Pfam" id="PF09586">
    <property type="entry name" value="YfhO"/>
    <property type="match status" value="1"/>
</dbReference>
<feature type="transmembrane region" description="Helical" evidence="1">
    <location>
        <begin position="123"/>
        <end position="144"/>
    </location>
</feature>
<dbReference type="InterPro" id="IPR018580">
    <property type="entry name" value="Uncharacterised_YfhO"/>
</dbReference>
<feature type="transmembrane region" description="Helical" evidence="1">
    <location>
        <begin position="150"/>
        <end position="167"/>
    </location>
</feature>
<evidence type="ECO:0000256" key="1">
    <source>
        <dbReference type="SAM" id="Phobius"/>
    </source>
</evidence>
<dbReference type="PANTHER" id="PTHR38454">
    <property type="entry name" value="INTEGRAL MEMBRANE PROTEIN-RELATED"/>
    <property type="match status" value="1"/>
</dbReference>
<proteinExistence type="predicted"/>
<comment type="caution">
    <text evidence="2">The sequence shown here is derived from an EMBL/GenBank/DDBJ whole genome shotgun (WGS) entry which is preliminary data.</text>
</comment>
<keyword evidence="1" id="KW-0812">Transmembrane</keyword>
<feature type="transmembrane region" description="Helical" evidence="1">
    <location>
        <begin position="505"/>
        <end position="522"/>
    </location>
</feature>
<feature type="transmembrane region" description="Helical" evidence="1">
    <location>
        <begin position="362"/>
        <end position="381"/>
    </location>
</feature>
<name>A0A2W7Q274_9BACT</name>
<evidence type="ECO:0000313" key="3">
    <source>
        <dbReference type="Proteomes" id="UP000249239"/>
    </source>
</evidence>
<feature type="transmembrane region" description="Helical" evidence="1">
    <location>
        <begin position="401"/>
        <end position="422"/>
    </location>
</feature>
<feature type="transmembrane region" description="Helical" evidence="1">
    <location>
        <begin position="225"/>
        <end position="244"/>
    </location>
</feature>
<reference evidence="2 3" key="1">
    <citation type="submission" date="2018-06" db="EMBL/GenBank/DDBJ databases">
        <title>Genomic Encyclopedia of Archaeal and Bacterial Type Strains, Phase II (KMG-II): from individual species to whole genera.</title>
        <authorList>
            <person name="Goeker M."/>
        </authorList>
    </citation>
    <scope>NUCLEOTIDE SEQUENCE [LARGE SCALE GENOMIC DNA]</scope>
    <source>
        <strain evidence="2 3">DSM 6779</strain>
    </source>
</reference>
<sequence>MAQLFKKCWPYLLAIVIFVALSVTYFSPVLEGKKLPQMDDIHAKGMAKELVDHHAATGEHSMWTNSMFGGMPAYQIKGDSSASLFGYLNKATRLGLPFQTMAIVFLYLLGFYVLLLSLKVDKWLSLIGAIAFAFGSYNLIIIIAGHITKAYAIALMAPVVAAVLLAYNKNKWLGGLMLSITLGMEIGYNHPQITYYLALLVLVIVVVRLVDAYKEKTLTMFWKTTGILSVAAMLAVLPNLTSLWTTYEYGKYSIRGASELSAADGQKVGTGLDKDYAMAWSYGVKETFTLMVPNVVGGASEAIGNNPELLDNVDAQFRSMVAQQSQYWGGRPFTSGPVYVGAIICFLFLLGAFVYKGSEKWWLIAATVLSLFLAWGKNFPLFNDLMFDYFPLYNKFRTVEMALVIAGLTMPVLAFLGLQEIIKRPELVSQNGKWFLVSLVLTAGVSILFYLFPGMFFDFISADELKAILDQKQQMVQQNPQYAAMFDQLVDNLKLARIDLLKADALRSFFFIMLASASIWFFVTHKLSVTYMTAGLAILVLIDMWSIDKRYLNADHFKSPREAQAFVATACDKQILADEDPNYRVLTLYRNPFNDAYTSYFHKSVGGYHGAKLRRYQDLIDRYISANWQQLTQALQKGYTGNVDSLLSTMQVVNMLNTRYLAYHPEAAPIVNTSAMGNAWFVSDVMVANNADEEIAALGEVQLSDVAVVAKKFASLVDGCVVDSVSGTIVLTDYAPNRLVYKSSSTQKQLAVFSEIYYSKGWNAYINGEAVPHLQANYVLRALMVPAGENTIEFRFEPSSYKVGKMVSALGSVLILALIGLWVYSEMKKKKVS</sequence>
<feature type="transmembrane region" description="Helical" evidence="1">
    <location>
        <begin position="529"/>
        <end position="547"/>
    </location>
</feature>
<feature type="transmembrane region" description="Helical" evidence="1">
    <location>
        <begin position="194"/>
        <end position="213"/>
    </location>
</feature>